<sequence>MMMSQGISPTPKRERSDSSAGQKVLTLLVPRTLVSMVIGKQGVVVKEIQSQCSVRVKIEQDAIFMNGEETKRVDITSESMDANTAAQKMILGICVDASSPTSTLRMLVPDNYCSMIIGKRGACINQIMATSNARINISKIEEMPPQMAGSERMITLTGTSDEVTIAQELLSKKTSELGGRSDIPTNGSYNRSMPKRVMGSPMGAMGSQMGGMGGMGSMGPQGSIHGQPMGQQMPTPSTMFAQPPNYPHPGAIASSFSPKPPSSSFPMRSDESRSVKVTFFIPVTEVGRAIGKSGSTIKEVIAACEHQVKIQVEKDNDLATSEKLGTAMRPIFLEGPMHLVHKAQALLLTKMHSQEPEATVTVIYQKTPAPLVSLS</sequence>
<dbReference type="InterPro" id="IPR004087">
    <property type="entry name" value="KH_dom"/>
</dbReference>
<protein>
    <recommendedName>
        <fullName evidence="4">K Homology domain-containing protein</fullName>
    </recommendedName>
</protein>
<dbReference type="CDD" id="cd00105">
    <property type="entry name" value="KH-I"/>
    <property type="match status" value="1"/>
</dbReference>
<keyword evidence="1" id="KW-0677">Repeat</keyword>
<feature type="domain" description="K Homology" evidence="4">
    <location>
        <begin position="100"/>
        <end position="175"/>
    </location>
</feature>
<reference evidence="5" key="1">
    <citation type="submission" date="2021-01" db="EMBL/GenBank/DDBJ databases">
        <authorList>
            <person name="Corre E."/>
            <person name="Pelletier E."/>
            <person name="Niang G."/>
            <person name="Scheremetjew M."/>
            <person name="Finn R."/>
            <person name="Kale V."/>
            <person name="Holt S."/>
            <person name="Cochrane G."/>
            <person name="Meng A."/>
            <person name="Brown T."/>
            <person name="Cohen L."/>
        </authorList>
    </citation>
    <scope>NUCLEOTIDE SEQUENCE</scope>
    <source>
        <strain evidence="5">CCMP1381</strain>
    </source>
</reference>
<name>A0A7S2DKB7_9STRA</name>
<dbReference type="SUPFAM" id="SSF54791">
    <property type="entry name" value="Eukaryotic type KH-domain (KH-domain type I)"/>
    <property type="match status" value="3"/>
</dbReference>
<dbReference type="SMART" id="SM00322">
    <property type="entry name" value="KH"/>
    <property type="match status" value="3"/>
</dbReference>
<dbReference type="EMBL" id="HBGS01044950">
    <property type="protein sequence ID" value="CAD9457004.1"/>
    <property type="molecule type" value="Transcribed_RNA"/>
</dbReference>
<dbReference type="InterPro" id="IPR036612">
    <property type="entry name" value="KH_dom_type_1_sf"/>
</dbReference>
<dbReference type="AlphaFoldDB" id="A0A7S2DKB7"/>
<evidence type="ECO:0000313" key="5">
    <source>
        <dbReference type="EMBL" id="CAD9457004.1"/>
    </source>
</evidence>
<dbReference type="Pfam" id="PF00013">
    <property type="entry name" value="KH_1"/>
    <property type="match status" value="3"/>
</dbReference>
<feature type="region of interest" description="Disordered" evidence="3">
    <location>
        <begin position="176"/>
        <end position="196"/>
    </location>
</feature>
<feature type="domain" description="K Homology" evidence="4">
    <location>
        <begin position="21"/>
        <end position="95"/>
    </location>
</feature>
<dbReference type="InterPro" id="IPR004088">
    <property type="entry name" value="KH_dom_type_1"/>
</dbReference>
<dbReference type="Gene3D" id="3.30.1370.10">
    <property type="entry name" value="K Homology domain, type 1"/>
    <property type="match status" value="3"/>
</dbReference>
<accession>A0A7S2DKB7</accession>
<feature type="domain" description="K Homology" evidence="4">
    <location>
        <begin position="273"/>
        <end position="352"/>
    </location>
</feature>
<dbReference type="PANTHER" id="PTHR10288">
    <property type="entry name" value="KH DOMAIN CONTAINING RNA BINDING PROTEIN"/>
    <property type="match status" value="1"/>
</dbReference>
<gene>
    <name evidence="5" type="ORF">DSPE1174_LOCUS23179</name>
</gene>
<organism evidence="5">
    <name type="scientific">Octactis speculum</name>
    <dbReference type="NCBI Taxonomy" id="3111310"/>
    <lineage>
        <taxon>Eukaryota</taxon>
        <taxon>Sar</taxon>
        <taxon>Stramenopiles</taxon>
        <taxon>Ochrophyta</taxon>
        <taxon>Dictyochophyceae</taxon>
        <taxon>Dictyochales</taxon>
        <taxon>Dictyochaceae</taxon>
        <taxon>Octactis</taxon>
    </lineage>
</organism>
<evidence type="ECO:0000256" key="3">
    <source>
        <dbReference type="SAM" id="MobiDB-lite"/>
    </source>
</evidence>
<evidence type="ECO:0000259" key="4">
    <source>
        <dbReference type="SMART" id="SM00322"/>
    </source>
</evidence>
<dbReference type="PROSITE" id="PS50084">
    <property type="entry name" value="KH_TYPE_1"/>
    <property type="match status" value="3"/>
</dbReference>
<evidence type="ECO:0000256" key="2">
    <source>
        <dbReference type="PROSITE-ProRule" id="PRU00117"/>
    </source>
</evidence>
<proteinExistence type="predicted"/>
<feature type="region of interest" description="Disordered" evidence="3">
    <location>
        <begin position="1"/>
        <end position="21"/>
    </location>
</feature>
<keyword evidence="2" id="KW-0694">RNA-binding</keyword>
<evidence type="ECO:0000256" key="1">
    <source>
        <dbReference type="ARBA" id="ARBA00022737"/>
    </source>
</evidence>
<dbReference type="GO" id="GO:0003723">
    <property type="term" value="F:RNA binding"/>
    <property type="evidence" value="ECO:0007669"/>
    <property type="project" value="UniProtKB-UniRule"/>
</dbReference>